<evidence type="ECO:0000259" key="10">
    <source>
        <dbReference type="Pfam" id="PF20936"/>
    </source>
</evidence>
<evidence type="ECO:0000256" key="7">
    <source>
        <dbReference type="SAM" id="Coils"/>
    </source>
</evidence>
<evidence type="ECO:0000256" key="2">
    <source>
        <dbReference type="ARBA" id="ARBA00004496"/>
    </source>
</evidence>
<dbReference type="InterPro" id="IPR049317">
    <property type="entry name" value="GCIP-like_N"/>
</dbReference>
<dbReference type="AlphaFoldDB" id="A0A2P6R1F2"/>
<dbReference type="STRING" id="74649.A0A2P6R1F2"/>
<name>A0A2P6R1F2_ROSCH</name>
<dbReference type="Gene3D" id="1.20.1420.10">
    <property type="entry name" value="Talin, central domain"/>
    <property type="match status" value="1"/>
</dbReference>
<evidence type="ECO:0000256" key="3">
    <source>
        <dbReference type="ARBA" id="ARBA00008940"/>
    </source>
</evidence>
<evidence type="ECO:0000256" key="4">
    <source>
        <dbReference type="ARBA" id="ARBA00022490"/>
    </source>
</evidence>
<keyword evidence="4" id="KW-0963">Cytoplasm</keyword>
<feature type="domain" description="Cyclin-D1-binding protein 1-like C-terminal" evidence="10">
    <location>
        <begin position="202"/>
        <end position="306"/>
    </location>
</feature>
<gene>
    <name evidence="11" type="ORF">RchiOBHm_Chr4g0434011</name>
</gene>
<keyword evidence="5" id="KW-0539">Nucleus</keyword>
<organism evidence="11 12">
    <name type="scientific">Rosa chinensis</name>
    <name type="common">China rose</name>
    <dbReference type="NCBI Taxonomy" id="74649"/>
    <lineage>
        <taxon>Eukaryota</taxon>
        <taxon>Viridiplantae</taxon>
        <taxon>Streptophyta</taxon>
        <taxon>Embryophyta</taxon>
        <taxon>Tracheophyta</taxon>
        <taxon>Spermatophyta</taxon>
        <taxon>Magnoliopsida</taxon>
        <taxon>eudicotyledons</taxon>
        <taxon>Gunneridae</taxon>
        <taxon>Pentapetalae</taxon>
        <taxon>rosids</taxon>
        <taxon>fabids</taxon>
        <taxon>Rosales</taxon>
        <taxon>Rosaceae</taxon>
        <taxon>Rosoideae</taxon>
        <taxon>Rosoideae incertae sedis</taxon>
        <taxon>Rosa</taxon>
    </lineage>
</organism>
<sequence>MGRAEKEQLNRTLNQHLNTVHEILEVLDQNPPSTLEKVSWEEVVQMGNQVSKQATIVGMIWSGERVEARVLEENMTAYFNMLQGFLLLSHGSMVGAGPTLSSCVHASVKQVVDSSFKLMKESISLYGAVNKDWKLSIPQLAGAVWEACSALKKTPATNVTAIGRAMTQVAVSMKDVLREMKELKPATDPTEDETEAEIEPHDDETSSDSDLGNDLSPEEMKVAELAIPAVSETLVVIKELIRAITSLLKRESPNDSSLVDSLEKLLKMCQGIGEQIDELGACLYPPQEVPTIKAVLEKMSSLTDDMKAELQSLQENLEAFCQACDCLKGSLRQLESALDHPTVIGLETRVQQIDLNNWGGENASDY</sequence>
<dbReference type="InterPro" id="IPR026907">
    <property type="entry name" value="GCIP-like"/>
</dbReference>
<proteinExistence type="inferred from homology"/>
<dbReference type="EMBL" id="PDCK01000042">
    <property type="protein sequence ID" value="PRQ40248.1"/>
    <property type="molecule type" value="Genomic_DNA"/>
</dbReference>
<keyword evidence="12" id="KW-1185">Reference proteome</keyword>
<dbReference type="Pfam" id="PF13324">
    <property type="entry name" value="GCIP_N"/>
    <property type="match status" value="1"/>
</dbReference>
<dbReference type="GO" id="GO:0005634">
    <property type="term" value="C:nucleus"/>
    <property type="evidence" value="ECO:0007669"/>
    <property type="project" value="UniProtKB-SubCell"/>
</dbReference>
<feature type="compositionally biased region" description="Acidic residues" evidence="8">
    <location>
        <begin position="189"/>
        <end position="207"/>
    </location>
</feature>
<dbReference type="Pfam" id="PF20936">
    <property type="entry name" value="GCIP_C"/>
    <property type="match status" value="1"/>
</dbReference>
<reference evidence="11 12" key="1">
    <citation type="journal article" date="2018" name="Nat. Genet.">
        <title>The Rosa genome provides new insights in the design of modern roses.</title>
        <authorList>
            <person name="Bendahmane M."/>
        </authorList>
    </citation>
    <scope>NUCLEOTIDE SEQUENCE [LARGE SCALE GENOMIC DNA]</scope>
    <source>
        <strain evidence="12">cv. Old Blush</strain>
    </source>
</reference>
<feature type="region of interest" description="Disordered" evidence="8">
    <location>
        <begin position="182"/>
        <end position="215"/>
    </location>
</feature>
<evidence type="ECO:0000256" key="5">
    <source>
        <dbReference type="ARBA" id="ARBA00023242"/>
    </source>
</evidence>
<dbReference type="PANTHER" id="PTHR15492">
    <property type="entry name" value="CYCLIN D1-BINDING PROTEIN 1"/>
    <property type="match status" value="1"/>
</dbReference>
<protein>
    <submittedName>
        <fullName evidence="11">Putative cyclin-D1-binding protein</fullName>
    </submittedName>
</protein>
<dbReference type="Proteomes" id="UP000238479">
    <property type="component" value="Chromosome 4"/>
</dbReference>
<keyword evidence="7" id="KW-0175">Coiled coil</keyword>
<feature type="coiled-coil region" evidence="7">
    <location>
        <begin position="296"/>
        <end position="323"/>
    </location>
</feature>
<evidence type="ECO:0000256" key="8">
    <source>
        <dbReference type="SAM" id="MobiDB-lite"/>
    </source>
</evidence>
<dbReference type="OMA" id="QATTVGM"/>
<dbReference type="Gramene" id="PRQ40248">
    <property type="protein sequence ID" value="PRQ40248"/>
    <property type="gene ID" value="RchiOBHm_Chr4g0434011"/>
</dbReference>
<evidence type="ECO:0000313" key="12">
    <source>
        <dbReference type="Proteomes" id="UP000238479"/>
    </source>
</evidence>
<dbReference type="OrthoDB" id="41588at2759"/>
<comment type="similarity">
    <text evidence="3">Belongs to the CCNDBP1 family.</text>
</comment>
<comment type="subcellular location">
    <subcellularLocation>
        <location evidence="2">Cytoplasm</location>
    </subcellularLocation>
    <subcellularLocation>
        <location evidence="1">Nucleus</location>
    </subcellularLocation>
</comment>
<keyword evidence="6" id="KW-0131">Cell cycle</keyword>
<accession>A0A2P6R1F2</accession>
<dbReference type="GO" id="GO:0005737">
    <property type="term" value="C:cytoplasm"/>
    <property type="evidence" value="ECO:0007669"/>
    <property type="project" value="UniProtKB-SubCell"/>
</dbReference>
<evidence type="ECO:0000256" key="6">
    <source>
        <dbReference type="ARBA" id="ARBA00023306"/>
    </source>
</evidence>
<evidence type="ECO:0000259" key="9">
    <source>
        <dbReference type="Pfam" id="PF13324"/>
    </source>
</evidence>
<evidence type="ECO:0000313" key="11">
    <source>
        <dbReference type="EMBL" id="PRQ40248.1"/>
    </source>
</evidence>
<evidence type="ECO:0000256" key="1">
    <source>
        <dbReference type="ARBA" id="ARBA00004123"/>
    </source>
</evidence>
<comment type="caution">
    <text evidence="11">The sequence shown here is derived from an EMBL/GenBank/DDBJ whole genome shotgun (WGS) entry which is preliminary data.</text>
</comment>
<dbReference type="PANTHER" id="PTHR15492:SF1">
    <property type="entry name" value="CYCLIN-D1-BINDING PROTEIN 1"/>
    <property type="match status" value="1"/>
</dbReference>
<dbReference type="InterPro" id="IPR049318">
    <property type="entry name" value="GCIP_C"/>
</dbReference>
<feature type="domain" description="Cyclin-D1-binding protein 1-like N-terminal" evidence="9">
    <location>
        <begin position="42"/>
        <end position="185"/>
    </location>
</feature>
<dbReference type="Gene3D" id="1.20.1410.10">
    <property type="entry name" value="I/LWEQ domain"/>
    <property type="match status" value="1"/>
</dbReference>